<comment type="caution">
    <text evidence="1">The sequence shown here is derived from an EMBL/GenBank/DDBJ whole genome shotgun (WGS) entry which is preliminary data.</text>
</comment>
<reference evidence="1 2" key="2">
    <citation type="journal article" date="2022" name="Mol. Ecol. Resour.">
        <title>The genomes of chicory, endive, great burdock and yacon provide insights into Asteraceae paleo-polyploidization history and plant inulin production.</title>
        <authorList>
            <person name="Fan W."/>
            <person name="Wang S."/>
            <person name="Wang H."/>
            <person name="Wang A."/>
            <person name="Jiang F."/>
            <person name="Liu H."/>
            <person name="Zhao H."/>
            <person name="Xu D."/>
            <person name="Zhang Y."/>
        </authorList>
    </citation>
    <scope>NUCLEOTIDE SEQUENCE [LARGE SCALE GENOMIC DNA]</scope>
    <source>
        <strain evidence="2">cv. Punajuju</strain>
        <tissue evidence="1">Leaves</tissue>
    </source>
</reference>
<sequence length="83" mass="8958">MATAAGGTVHRKKKKKTHSSAAAIDEIDWRWLTVAAGRQCRLKVEAVLDAKAARRKSEKELVAGDVLLAAAGGEDGWLGRCWD</sequence>
<dbReference type="Proteomes" id="UP001055811">
    <property type="component" value="Linkage Group LG02"/>
</dbReference>
<proteinExistence type="predicted"/>
<dbReference type="EMBL" id="CM042010">
    <property type="protein sequence ID" value="KAI3781038.1"/>
    <property type="molecule type" value="Genomic_DNA"/>
</dbReference>
<name>A0ACB9GD98_CICIN</name>
<evidence type="ECO:0000313" key="1">
    <source>
        <dbReference type="EMBL" id="KAI3781038.1"/>
    </source>
</evidence>
<evidence type="ECO:0000313" key="2">
    <source>
        <dbReference type="Proteomes" id="UP001055811"/>
    </source>
</evidence>
<keyword evidence="2" id="KW-1185">Reference proteome</keyword>
<organism evidence="1 2">
    <name type="scientific">Cichorium intybus</name>
    <name type="common">Chicory</name>
    <dbReference type="NCBI Taxonomy" id="13427"/>
    <lineage>
        <taxon>Eukaryota</taxon>
        <taxon>Viridiplantae</taxon>
        <taxon>Streptophyta</taxon>
        <taxon>Embryophyta</taxon>
        <taxon>Tracheophyta</taxon>
        <taxon>Spermatophyta</taxon>
        <taxon>Magnoliopsida</taxon>
        <taxon>eudicotyledons</taxon>
        <taxon>Gunneridae</taxon>
        <taxon>Pentapetalae</taxon>
        <taxon>asterids</taxon>
        <taxon>campanulids</taxon>
        <taxon>Asterales</taxon>
        <taxon>Asteraceae</taxon>
        <taxon>Cichorioideae</taxon>
        <taxon>Cichorieae</taxon>
        <taxon>Cichoriinae</taxon>
        <taxon>Cichorium</taxon>
    </lineage>
</organism>
<gene>
    <name evidence="1" type="ORF">L2E82_11037</name>
</gene>
<accession>A0ACB9GD98</accession>
<reference evidence="2" key="1">
    <citation type="journal article" date="2022" name="Mol. Ecol. Resour.">
        <title>The genomes of chicory, endive, great burdock and yacon provide insights into Asteraceae palaeo-polyploidization history and plant inulin production.</title>
        <authorList>
            <person name="Fan W."/>
            <person name="Wang S."/>
            <person name="Wang H."/>
            <person name="Wang A."/>
            <person name="Jiang F."/>
            <person name="Liu H."/>
            <person name="Zhao H."/>
            <person name="Xu D."/>
            <person name="Zhang Y."/>
        </authorList>
    </citation>
    <scope>NUCLEOTIDE SEQUENCE [LARGE SCALE GENOMIC DNA]</scope>
    <source>
        <strain evidence="2">cv. Punajuju</strain>
    </source>
</reference>
<protein>
    <submittedName>
        <fullName evidence="1">Uncharacterized protein</fullName>
    </submittedName>
</protein>